<keyword evidence="2" id="KW-1185">Reference proteome</keyword>
<dbReference type="EMBL" id="JAHLQT010041424">
    <property type="protein sequence ID" value="KAG7155505.1"/>
    <property type="molecule type" value="Genomic_DNA"/>
</dbReference>
<gene>
    <name evidence="1" type="ORF">Hamer_G025400</name>
</gene>
<name>A0A8J5JCJ4_HOMAM</name>
<protein>
    <submittedName>
        <fullName evidence="1">Uncharacterized protein</fullName>
    </submittedName>
</protein>
<dbReference type="AlphaFoldDB" id="A0A8J5JCJ4"/>
<proteinExistence type="predicted"/>
<reference evidence="1" key="1">
    <citation type="journal article" date="2021" name="Sci. Adv.">
        <title>The American lobster genome reveals insights on longevity, neural, and immune adaptations.</title>
        <authorList>
            <person name="Polinski J.M."/>
            <person name="Zimin A.V."/>
            <person name="Clark K.F."/>
            <person name="Kohn A.B."/>
            <person name="Sadowski N."/>
            <person name="Timp W."/>
            <person name="Ptitsyn A."/>
            <person name="Khanna P."/>
            <person name="Romanova D.Y."/>
            <person name="Williams P."/>
            <person name="Greenwood S.J."/>
            <person name="Moroz L.L."/>
            <person name="Walt D.R."/>
            <person name="Bodnar A.G."/>
        </authorList>
    </citation>
    <scope>NUCLEOTIDE SEQUENCE</scope>
    <source>
        <strain evidence="1">GMGI-L3</strain>
    </source>
</reference>
<sequence>MGKDADLLEAARSGNFQVVEKILSSKAKIRTTCKVRLGSVKTGSKLTSGQKIEVVCQCNHLRPPPSVNQCYHLMNNSVGIRVTTLKNISECYQPGAPVALSVASWEDDLTWAARMLPKVIALHFRQRL</sequence>
<evidence type="ECO:0000313" key="1">
    <source>
        <dbReference type="EMBL" id="KAG7155505.1"/>
    </source>
</evidence>
<evidence type="ECO:0000313" key="2">
    <source>
        <dbReference type="Proteomes" id="UP000747542"/>
    </source>
</evidence>
<accession>A0A8J5JCJ4</accession>
<organism evidence="1 2">
    <name type="scientific">Homarus americanus</name>
    <name type="common">American lobster</name>
    <dbReference type="NCBI Taxonomy" id="6706"/>
    <lineage>
        <taxon>Eukaryota</taxon>
        <taxon>Metazoa</taxon>
        <taxon>Ecdysozoa</taxon>
        <taxon>Arthropoda</taxon>
        <taxon>Crustacea</taxon>
        <taxon>Multicrustacea</taxon>
        <taxon>Malacostraca</taxon>
        <taxon>Eumalacostraca</taxon>
        <taxon>Eucarida</taxon>
        <taxon>Decapoda</taxon>
        <taxon>Pleocyemata</taxon>
        <taxon>Astacidea</taxon>
        <taxon>Nephropoidea</taxon>
        <taxon>Nephropidae</taxon>
        <taxon>Homarus</taxon>
    </lineage>
</organism>
<dbReference type="Proteomes" id="UP000747542">
    <property type="component" value="Unassembled WGS sequence"/>
</dbReference>
<comment type="caution">
    <text evidence="1">The sequence shown here is derived from an EMBL/GenBank/DDBJ whole genome shotgun (WGS) entry which is preliminary data.</text>
</comment>